<feature type="chain" id="PRO_5033984983" evidence="1">
    <location>
        <begin position="26"/>
        <end position="562"/>
    </location>
</feature>
<evidence type="ECO:0000259" key="2">
    <source>
        <dbReference type="Pfam" id="PF09423"/>
    </source>
</evidence>
<evidence type="ECO:0000313" key="5">
    <source>
        <dbReference type="Proteomes" id="UP000016569"/>
    </source>
</evidence>
<dbReference type="Proteomes" id="UP000016569">
    <property type="component" value="Unassembled WGS sequence"/>
</dbReference>
<dbReference type="Gene3D" id="3.60.21.70">
    <property type="entry name" value="PhoD-like phosphatase"/>
    <property type="match status" value="1"/>
</dbReference>
<dbReference type="InterPro" id="IPR038607">
    <property type="entry name" value="PhoD-like_sf"/>
</dbReference>
<feature type="domain" description="PhoD-like phosphatase metallophosphatase" evidence="2">
    <location>
        <begin position="135"/>
        <end position="528"/>
    </location>
</feature>
<dbReference type="CDD" id="cd07389">
    <property type="entry name" value="MPP_PhoD"/>
    <property type="match status" value="1"/>
</dbReference>
<feature type="signal peptide" evidence="1">
    <location>
        <begin position="1"/>
        <end position="25"/>
    </location>
</feature>
<dbReference type="SUPFAM" id="SSF56300">
    <property type="entry name" value="Metallo-dependent phosphatases"/>
    <property type="match status" value="1"/>
</dbReference>
<proteinExistence type="predicted"/>
<dbReference type="OrthoDB" id="327733at2"/>
<gene>
    <name evidence="4" type="ORF">MBEBAB_0286</name>
</gene>
<dbReference type="AlphaFoldDB" id="A0A8E0NA87"/>
<dbReference type="Pfam" id="PF16655">
    <property type="entry name" value="PhoD_N"/>
    <property type="match status" value="1"/>
</dbReference>
<dbReference type="RefSeq" id="WP_021696132.1">
    <property type="nucleotide sequence ID" value="NZ_BATC01000003.1"/>
</dbReference>
<keyword evidence="1" id="KW-0732">Signal</keyword>
<evidence type="ECO:0000313" key="4">
    <source>
        <dbReference type="EMBL" id="GAD58036.1"/>
    </source>
</evidence>
<sequence>MRIDRRRVLSLIGAGAAAPAAPAQARQTAAAVEFRHGVASGDPLNDRVILWTRVSPDRADAMVSVEWRIRPLDADTVLASGTVETGPGRDHTVKVDVGGLQPGADYRFDFAVGDVGSPEGRTRTLPAGGTEDVVLAVASCQLHPGGLFNAYEAMAGLERLDAVVHLGDYIYEYGAEADDYGMVTGAALNRVPDPAHEIVSLDDYRRRHAQYKTDADLQAAHARAPFICVWDDHEVSNDSWTEGAQNHQPRDEGDYSARKAVALRAYYEWMPIREPRAGLSMEAINRTFHFGDLATLVMVETRLTARDEPIGYASHLPMTTDAAGNPIPDVRGFEVIRHDPARELMGADQIAWLKGELEASRLAGRPWQIIGNQVVMARVAGPNIADTVPAPMIEGLLASLPDAIRAQVQQSIQLFRFGLPFNLDSWDGYPAERERLYAAFAEAGVSPIVLAGDSHAFWVNDLKDAAGERRGVEFGTSAISSPSVGDAVPGLPLGPALAQTNEEVVFCDQSSKGFVLLTLTRDQATAELKAVSTILAKPFEVRDAARFIIARGPAGAGDLTRA</sequence>
<feature type="domain" description="Phospholipase D N-terminal" evidence="3">
    <location>
        <begin position="36"/>
        <end position="124"/>
    </location>
</feature>
<organism evidence="4 5">
    <name type="scientific">Brevundimonas abyssalis TAR-001</name>
    <dbReference type="NCBI Taxonomy" id="1391729"/>
    <lineage>
        <taxon>Bacteria</taxon>
        <taxon>Pseudomonadati</taxon>
        <taxon>Pseudomonadota</taxon>
        <taxon>Alphaproteobacteria</taxon>
        <taxon>Caulobacterales</taxon>
        <taxon>Caulobacteraceae</taxon>
        <taxon>Brevundimonas</taxon>
    </lineage>
</organism>
<dbReference type="InterPro" id="IPR018946">
    <property type="entry name" value="PhoD-like_MPP"/>
</dbReference>
<comment type="caution">
    <text evidence="4">The sequence shown here is derived from an EMBL/GenBank/DDBJ whole genome shotgun (WGS) entry which is preliminary data.</text>
</comment>
<evidence type="ECO:0000256" key="1">
    <source>
        <dbReference type="SAM" id="SignalP"/>
    </source>
</evidence>
<keyword evidence="5" id="KW-1185">Reference proteome</keyword>
<dbReference type="InterPro" id="IPR006311">
    <property type="entry name" value="TAT_signal"/>
</dbReference>
<accession>A0A8E0NA87</accession>
<dbReference type="InterPro" id="IPR032093">
    <property type="entry name" value="PhoD_N"/>
</dbReference>
<dbReference type="PROSITE" id="PS51318">
    <property type="entry name" value="TAT"/>
    <property type="match status" value="1"/>
</dbReference>
<reference evidence="5" key="1">
    <citation type="journal article" date="2013" name="Genome Announc.">
        <title>Draft Genome Sequence of the Dimorphic Prosthecate Bacterium Brevundimonas abyssalis TAR-001T.</title>
        <authorList>
            <person name="Tsubouchi T."/>
            <person name="Nishi S."/>
            <person name="Usui K."/>
            <person name="Shimane Y."/>
            <person name="Takaki Y."/>
            <person name="Maruyama T."/>
            <person name="Hatada Y."/>
        </authorList>
    </citation>
    <scope>NUCLEOTIDE SEQUENCE [LARGE SCALE GENOMIC DNA]</scope>
    <source>
        <strain evidence="5">TAR-001</strain>
    </source>
</reference>
<dbReference type="InterPro" id="IPR029052">
    <property type="entry name" value="Metallo-depent_PP-like"/>
</dbReference>
<evidence type="ECO:0000259" key="3">
    <source>
        <dbReference type="Pfam" id="PF16655"/>
    </source>
</evidence>
<dbReference type="Pfam" id="PF09423">
    <property type="entry name" value="PhoD"/>
    <property type="match status" value="1"/>
</dbReference>
<dbReference type="PANTHER" id="PTHR43606:SF2">
    <property type="entry name" value="ALKALINE PHOSPHATASE FAMILY PROTEIN (AFU_ORTHOLOGUE AFUA_5G03860)"/>
    <property type="match status" value="1"/>
</dbReference>
<dbReference type="Gene3D" id="2.60.40.380">
    <property type="entry name" value="Purple acid phosphatase-like, N-terminal"/>
    <property type="match status" value="1"/>
</dbReference>
<dbReference type="EMBL" id="BATC01000003">
    <property type="protein sequence ID" value="GAD58036.1"/>
    <property type="molecule type" value="Genomic_DNA"/>
</dbReference>
<protein>
    <submittedName>
        <fullName evidence="4">Alkaline phosphatase, putative</fullName>
    </submittedName>
</protein>
<dbReference type="InterPro" id="IPR052900">
    <property type="entry name" value="Phospholipid_Metab_Enz"/>
</dbReference>
<name>A0A8E0NA87_9CAUL</name>
<dbReference type="PANTHER" id="PTHR43606">
    <property type="entry name" value="PHOSPHATASE, PUTATIVE (AFU_ORTHOLOGUE AFUA_6G08710)-RELATED"/>
    <property type="match status" value="1"/>
</dbReference>